<dbReference type="Gene3D" id="1.10.10.10">
    <property type="entry name" value="Winged helix-like DNA-binding domain superfamily/Winged helix DNA-binding domain"/>
    <property type="match status" value="1"/>
</dbReference>
<accession>A0A0F9TXI0</accession>
<evidence type="ECO:0008006" key="2">
    <source>
        <dbReference type="Google" id="ProtNLM"/>
    </source>
</evidence>
<dbReference type="EMBL" id="LAZR01000155">
    <property type="protein sequence ID" value="KKN85745.1"/>
    <property type="molecule type" value="Genomic_DNA"/>
</dbReference>
<dbReference type="InterPro" id="IPR036390">
    <property type="entry name" value="WH_DNA-bd_sf"/>
</dbReference>
<organism evidence="1">
    <name type="scientific">marine sediment metagenome</name>
    <dbReference type="NCBI Taxonomy" id="412755"/>
    <lineage>
        <taxon>unclassified sequences</taxon>
        <taxon>metagenomes</taxon>
        <taxon>ecological metagenomes</taxon>
    </lineage>
</organism>
<dbReference type="SUPFAM" id="SSF46785">
    <property type="entry name" value="Winged helix' DNA-binding domain"/>
    <property type="match status" value="1"/>
</dbReference>
<dbReference type="InterPro" id="IPR036388">
    <property type="entry name" value="WH-like_DNA-bd_sf"/>
</dbReference>
<reference evidence="1" key="1">
    <citation type="journal article" date="2015" name="Nature">
        <title>Complex archaea that bridge the gap between prokaryotes and eukaryotes.</title>
        <authorList>
            <person name="Spang A."/>
            <person name="Saw J.H."/>
            <person name="Jorgensen S.L."/>
            <person name="Zaremba-Niedzwiedzka K."/>
            <person name="Martijn J."/>
            <person name="Lind A.E."/>
            <person name="van Eijk R."/>
            <person name="Schleper C."/>
            <person name="Guy L."/>
            <person name="Ettema T.J."/>
        </authorList>
    </citation>
    <scope>NUCLEOTIDE SEQUENCE</scope>
</reference>
<protein>
    <recommendedName>
        <fullName evidence="2">HTH arsR-type domain-containing protein</fullName>
    </recommendedName>
</protein>
<proteinExistence type="predicted"/>
<sequence>MTSTVPIALRQAILEYLGRVTVDVSAEAVALAVGRSRSVAQRHLGALCREGVVEWNTGFNLHSRGNTKMYYLVREDDG</sequence>
<evidence type="ECO:0000313" key="1">
    <source>
        <dbReference type="EMBL" id="KKN85745.1"/>
    </source>
</evidence>
<name>A0A0F9TXI0_9ZZZZ</name>
<dbReference type="AlphaFoldDB" id="A0A0F9TXI0"/>
<comment type="caution">
    <text evidence="1">The sequence shown here is derived from an EMBL/GenBank/DDBJ whole genome shotgun (WGS) entry which is preliminary data.</text>
</comment>
<gene>
    <name evidence="1" type="ORF">LCGC14_0275500</name>
</gene>